<comment type="caution">
    <text evidence="1">The sequence shown here is derived from an EMBL/GenBank/DDBJ whole genome shotgun (WGS) entry which is preliminary data.</text>
</comment>
<evidence type="ECO:0000313" key="1">
    <source>
        <dbReference type="EMBL" id="GAA3904719.1"/>
    </source>
</evidence>
<protein>
    <submittedName>
        <fullName evidence="1">Uncharacterized protein</fullName>
    </submittedName>
</protein>
<gene>
    <name evidence="1" type="ORF">GCM10022405_32430</name>
</gene>
<accession>A0ABP7LRD4</accession>
<dbReference type="EMBL" id="BAABDG010000007">
    <property type="protein sequence ID" value="GAA3904719.1"/>
    <property type="molecule type" value="Genomic_DNA"/>
</dbReference>
<proteinExistence type="predicted"/>
<sequence>MSEWLGLYHRSGREINAQRLAERRYAGQGEDENENRSLYYRFFSRGGIPDEIPLTAGYAGVERL</sequence>
<dbReference type="Proteomes" id="UP001499994">
    <property type="component" value="Unassembled WGS sequence"/>
</dbReference>
<reference evidence="2" key="1">
    <citation type="journal article" date="2019" name="Int. J. Syst. Evol. Microbiol.">
        <title>The Global Catalogue of Microorganisms (GCM) 10K type strain sequencing project: providing services to taxonomists for standard genome sequencing and annotation.</title>
        <authorList>
            <consortium name="The Broad Institute Genomics Platform"/>
            <consortium name="The Broad Institute Genome Sequencing Center for Infectious Disease"/>
            <person name="Wu L."/>
            <person name="Ma J."/>
        </authorList>
    </citation>
    <scope>NUCLEOTIDE SEQUENCE [LARGE SCALE GENOMIC DNA]</scope>
    <source>
        <strain evidence="2">JCM 17201</strain>
    </source>
</reference>
<organism evidence="1 2">
    <name type="scientific">Gibbsiella dentisursi</name>
    <dbReference type="NCBI Taxonomy" id="796890"/>
    <lineage>
        <taxon>Bacteria</taxon>
        <taxon>Pseudomonadati</taxon>
        <taxon>Pseudomonadota</taxon>
        <taxon>Gammaproteobacteria</taxon>
        <taxon>Enterobacterales</taxon>
        <taxon>Yersiniaceae</taxon>
        <taxon>Gibbsiella</taxon>
    </lineage>
</organism>
<keyword evidence="2" id="KW-1185">Reference proteome</keyword>
<evidence type="ECO:0000313" key="2">
    <source>
        <dbReference type="Proteomes" id="UP001499994"/>
    </source>
</evidence>
<name>A0ABP7LRD4_9GAMM</name>